<proteinExistence type="predicted"/>
<feature type="compositionally biased region" description="Basic and acidic residues" evidence="1">
    <location>
        <begin position="586"/>
        <end position="604"/>
    </location>
</feature>
<evidence type="ECO:0000256" key="1">
    <source>
        <dbReference type="SAM" id="MobiDB-lite"/>
    </source>
</evidence>
<feature type="region of interest" description="Disordered" evidence="1">
    <location>
        <begin position="743"/>
        <end position="813"/>
    </location>
</feature>
<name>A0A4R0R7N1_9APHY</name>
<dbReference type="Proteomes" id="UP000292702">
    <property type="component" value="Unassembled WGS sequence"/>
</dbReference>
<feature type="compositionally biased region" description="Low complexity" evidence="1">
    <location>
        <begin position="763"/>
        <end position="786"/>
    </location>
</feature>
<feature type="compositionally biased region" description="Polar residues" evidence="1">
    <location>
        <begin position="548"/>
        <end position="558"/>
    </location>
</feature>
<dbReference type="AlphaFoldDB" id="A0A4R0R7N1"/>
<feature type="region of interest" description="Disordered" evidence="1">
    <location>
        <begin position="586"/>
        <end position="689"/>
    </location>
</feature>
<reference evidence="2 3" key="1">
    <citation type="submission" date="2018-11" db="EMBL/GenBank/DDBJ databases">
        <title>Genome assembly of Steccherinum ochraceum LE-BIN_3174, the white-rot fungus of the Steccherinaceae family (The Residual Polyporoid clade, Polyporales, Basidiomycota).</title>
        <authorList>
            <person name="Fedorova T.V."/>
            <person name="Glazunova O.A."/>
            <person name="Landesman E.O."/>
            <person name="Moiseenko K.V."/>
            <person name="Psurtseva N.V."/>
            <person name="Savinova O.S."/>
            <person name="Shakhova N.V."/>
            <person name="Tyazhelova T.V."/>
            <person name="Vasina D.V."/>
        </authorList>
    </citation>
    <scope>NUCLEOTIDE SEQUENCE [LARGE SCALE GENOMIC DNA]</scope>
    <source>
        <strain evidence="2 3">LE-BIN_3174</strain>
    </source>
</reference>
<feature type="compositionally biased region" description="Acidic residues" evidence="1">
    <location>
        <begin position="79"/>
        <end position="88"/>
    </location>
</feature>
<evidence type="ECO:0000313" key="3">
    <source>
        <dbReference type="Proteomes" id="UP000292702"/>
    </source>
</evidence>
<feature type="compositionally biased region" description="Low complexity" evidence="1">
    <location>
        <begin position="160"/>
        <end position="171"/>
    </location>
</feature>
<organism evidence="2 3">
    <name type="scientific">Steccherinum ochraceum</name>
    <dbReference type="NCBI Taxonomy" id="92696"/>
    <lineage>
        <taxon>Eukaryota</taxon>
        <taxon>Fungi</taxon>
        <taxon>Dikarya</taxon>
        <taxon>Basidiomycota</taxon>
        <taxon>Agaricomycotina</taxon>
        <taxon>Agaricomycetes</taxon>
        <taxon>Polyporales</taxon>
        <taxon>Steccherinaceae</taxon>
        <taxon>Steccherinum</taxon>
    </lineage>
</organism>
<evidence type="ECO:0000313" key="2">
    <source>
        <dbReference type="EMBL" id="TCD61075.1"/>
    </source>
</evidence>
<protein>
    <submittedName>
        <fullName evidence="2">Uncharacterized protein</fullName>
    </submittedName>
</protein>
<feature type="compositionally biased region" description="Polar residues" evidence="1">
    <location>
        <begin position="100"/>
        <end position="155"/>
    </location>
</feature>
<keyword evidence="3" id="KW-1185">Reference proteome</keyword>
<feature type="compositionally biased region" description="Low complexity" evidence="1">
    <location>
        <begin position="746"/>
        <end position="757"/>
    </location>
</feature>
<feature type="compositionally biased region" description="Pro residues" evidence="1">
    <location>
        <begin position="172"/>
        <end position="191"/>
    </location>
</feature>
<comment type="caution">
    <text evidence="2">The sequence shown here is derived from an EMBL/GenBank/DDBJ whole genome shotgun (WGS) entry which is preliminary data.</text>
</comment>
<accession>A0A4R0R7N1</accession>
<dbReference type="OrthoDB" id="10681213at2759"/>
<sequence length="841" mass="93511">MAYTRFFTRFRLSKLFKMSRKTRDRMFKRIAEEKRVAQVKEEVQQKKERRRKFVRYPDGELWVQEGGLERRAVAGEGPAEGDEVEEREDNVPTEAATPVDPQSSTVPLQANIASKPPTSYLSNPIDSDNLRSRLQSLSEVPQPQQVNDGIPSTSAGDGDVQSVQQALQSSSIPPPRPPRSPLRPKSPPPLFTPGSPSLQLPAPELPIVAPTQSASPQPFREPAPVSRPNEEQGVVPPPPAFSSSIHSSMSSEPPGTIISQLHSAFAQPLVESTLSSVSGAFGPQTFASPVAPAPQYPMFAFSTHQSAFSMYAPPSQPIAFYQPYPASTYQPSPSTFSQHFSENQFQQSVFHPSPPPPQHNPFLQTQPYSTFNTLPHPSQHSHHQFYLLIPSSTLPGCRRSKFSTALRMKVTKHRHRTRQCNATPRRLVSAPARITYRRVQASLGGRMKPLSRSRRRRQCDYLTKAFARWWSWKKWKKDMLERGLEHQDEERRSRRMKESSERRMEAEREEMRRQEAAKEEERQRAWAARESRLRLISVTMQDDFGDDTPQQAPRQSSPHGALSGAVGQTTYSSTASRDLTNAIEKLRQKGDAKKADVKGKERAVTAEQAEVLDRWRRMGLRAEPSSCTAQPTTTSASSTPASPMRSQPSLSSSDSSYDSSASTSSWSSRSSTRSRRLAHWSPPIGIAPQARTHAYAGGFQAKKMPRQWTPEEDEEIIARVTRSMPAPIKVSSRRRKVRTTLAIVMPTSSASESSTPVSPHPYTPTSSDSDTSGSEYTSDGYSSDDSSVPRTPGHFIVDPLPPPNRTRNSTAVAERKTPSLCDALTPVVGILGPLLVLSSFF</sequence>
<feature type="compositionally biased region" description="Low complexity" evidence="1">
    <location>
        <begin position="624"/>
        <end position="671"/>
    </location>
</feature>
<feature type="region of interest" description="Disordered" evidence="1">
    <location>
        <begin position="542"/>
        <end position="573"/>
    </location>
</feature>
<feature type="compositionally biased region" description="Low complexity" evidence="1">
    <location>
        <begin position="241"/>
        <end position="254"/>
    </location>
</feature>
<feature type="region of interest" description="Disordered" evidence="1">
    <location>
        <begin position="67"/>
        <end position="256"/>
    </location>
</feature>
<dbReference type="EMBL" id="RWJN01000508">
    <property type="protein sequence ID" value="TCD61075.1"/>
    <property type="molecule type" value="Genomic_DNA"/>
</dbReference>
<gene>
    <name evidence="2" type="ORF">EIP91_009059</name>
</gene>
<feature type="region of interest" description="Disordered" evidence="1">
    <location>
        <begin position="483"/>
        <end position="520"/>
    </location>
</feature>